<evidence type="ECO:0000259" key="2">
    <source>
        <dbReference type="Pfam" id="PF01464"/>
    </source>
</evidence>
<dbReference type="SUPFAM" id="SSF53955">
    <property type="entry name" value="Lysozyme-like"/>
    <property type="match status" value="1"/>
</dbReference>
<dbReference type="InterPro" id="IPR023346">
    <property type="entry name" value="Lysozyme-like_dom_sf"/>
</dbReference>
<dbReference type="RefSeq" id="WP_048432718.1">
    <property type="nucleotide sequence ID" value="NZ_LWHQ01000011.1"/>
</dbReference>
<dbReference type="OrthoDB" id="7980897at2"/>
<evidence type="ECO:0000313" key="5">
    <source>
        <dbReference type="Proteomes" id="UP000078316"/>
    </source>
</evidence>
<feature type="domain" description="Transglycosylase SLT" evidence="2">
    <location>
        <begin position="951"/>
        <end position="1018"/>
    </location>
</feature>
<evidence type="ECO:0000259" key="3">
    <source>
        <dbReference type="Pfam" id="PF06791"/>
    </source>
</evidence>
<dbReference type="CDD" id="cd00442">
    <property type="entry name" value="Lyz-like"/>
    <property type="match status" value="1"/>
</dbReference>
<dbReference type="Pfam" id="PF01464">
    <property type="entry name" value="SLT"/>
    <property type="match status" value="1"/>
</dbReference>
<proteinExistence type="inferred from homology"/>
<dbReference type="Pfam" id="PF06791">
    <property type="entry name" value="TMP_2"/>
    <property type="match status" value="1"/>
</dbReference>
<dbReference type="InterPro" id="IPR009628">
    <property type="entry name" value="Phage_tape_measure_N"/>
</dbReference>
<organism evidence="4 5">
    <name type="scientific">Methylobacterium platani</name>
    <dbReference type="NCBI Taxonomy" id="427683"/>
    <lineage>
        <taxon>Bacteria</taxon>
        <taxon>Pseudomonadati</taxon>
        <taxon>Pseudomonadota</taxon>
        <taxon>Alphaproteobacteria</taxon>
        <taxon>Hyphomicrobiales</taxon>
        <taxon>Methylobacteriaceae</taxon>
        <taxon>Methylobacterium</taxon>
    </lineage>
</organism>
<sequence length="1479" mass="156270">MASTVETIRQLTIQARTVGVDEARQKLENTSRSLGTMEGALARVERAYEPLRTATDKLTAVSRTLTLAVAAGNITQERSNQLYDQAVDKLTGYSRIVQQATTAEIRAREAREASARAAARLSQDSLNSRLGVRTAPARDYEADFRAAAAAADALQGKLVPLIGVQQRYLAALTEIGGAQRAGIITVDQGIEARARETASYQRNLEVIERTRVAVQAANQAVVNKQLGVAAPSGRDGGADMEAAIQAAERLRGKYDPLFAAQMTYRASLAEVRSLLSTGAITQDQYAAAVDRVKTAFVAQMEAQGRSSVATRAAAAAAKEAAAAEEARAAAAAKWNALSMVGAKAYREATDPNARANARLSSLSGPAPMSAAERDALAAAVDPLADAAQKRDRQLALADRALKTGAVNEEGYRRSVAQTTAVFMAQERAIGTFIRNTEQAAKGAKLSAYEIQNLSFQFNDVATSLASGIPLMQTAAQQGGQIYQVMAGSKGGVKGALVGIGEMALGAVRGLGLLGGAFSAVAAVAIAGAVAWRSYANTQKEVRDALTGVGRGSGTTVDQINAIAAASAEAGGVSTREARSMAAAFAATGQIGSTMYGELISKTKDYALSTGQELADAAKELGGAFADPTKGADLLNERLGGLNDRTVQSIRNLQAQGDRLGAQRALFEALSQNVTRSSDLMTGWGRIMETVGNKISGIWDKVGESIDKAITGGTIENQISTLEARLAQLDRMRGGLGGLFDYRNNAETAEVQQQLGALRSEQARRRQQGESVAAAGRNRDVMDLARSLDPAQKELQDTTNAADKLRRAISDPIRFGLDGAQLAMIQAQFERLQNVTRSMREDMERFGSVAAGDAVRGAQNANANVGLNSVDKAIAERQQKLDADLRAKGWDALTSRDEVNRQYMDKASAPNLDARDLSSLQAEREARLRVIAERDAYITVAQTEISTIRKTAEEAAKRTAVSGDFVSAMINVESRGDASARNSRSSATGLGQFITETWDRLFKKTFPERASGMSDPEIAARRTNRDDSIALIKVYAEENQRALEKAGLDTSNRNQYLAWFAGAQGAIKLLRADPGTDATSLLGQQAAKANPTIIPGKSAGDVINWADRTINKNQAGVRSTEREAGILRSQVTLTEQTTEAESRRAKVQELLNDAISRGTEVGRQFSTAQELLGAKADNLTDTARNERAAILEVADAYAKQAAAVQNSALMRDLLFERSQIGRSTDEAAVASRLRGTGLGMDSAEASALRLNQTLSQTKDIGKDAFGGWVSDIMRGTNALDALKNSLMRVLDKLLSSTTDKLFSGLFDGIGKAGGGGGFSLFNPSSWFSGAGGGGVDVGASSWMPKFATGGYTGAGGVHQPAGVVHRGEVVWSQRDVARAGGVAAVEAMRLGMRGYAVGGPVGDGYSRQPPAANQNQGGGPVAVAVNVSNVPADHSASATVTQTPKGPRVDIQLEKMVGGMVADGRLDTVMRKRYGMRATG</sequence>
<reference evidence="4 5" key="1">
    <citation type="submission" date="2016-04" db="EMBL/GenBank/DDBJ databases">
        <authorList>
            <person name="Evans L.H."/>
            <person name="Alamgir A."/>
            <person name="Owens N."/>
            <person name="Weber N.D."/>
            <person name="Virtaneva K."/>
            <person name="Barbian K."/>
            <person name="Babar A."/>
            <person name="Rosenke K."/>
        </authorList>
    </citation>
    <scope>NUCLEOTIDE SEQUENCE [LARGE SCALE GENOMIC DNA]</scope>
    <source>
        <strain evidence="4 5">PMB02</strain>
    </source>
</reference>
<comment type="caution">
    <text evidence="4">The sequence shown here is derived from an EMBL/GenBank/DDBJ whole genome shotgun (WGS) entry which is preliminary data.</text>
</comment>
<comment type="similarity">
    <text evidence="1">Belongs to the virb1 family.</text>
</comment>
<name>A0A179SI91_9HYPH</name>
<dbReference type="InterPro" id="IPR008258">
    <property type="entry name" value="Transglycosylase_SLT_dom_1"/>
</dbReference>
<dbReference type="Gene3D" id="1.10.530.10">
    <property type="match status" value="1"/>
</dbReference>
<dbReference type="Proteomes" id="UP000078316">
    <property type="component" value="Unassembled WGS sequence"/>
</dbReference>
<accession>A0A179SI91</accession>
<evidence type="ECO:0000256" key="1">
    <source>
        <dbReference type="ARBA" id="ARBA00009387"/>
    </source>
</evidence>
<evidence type="ECO:0000313" key="4">
    <source>
        <dbReference type="EMBL" id="OAS26283.1"/>
    </source>
</evidence>
<gene>
    <name evidence="4" type="ORF">A5481_06075</name>
</gene>
<feature type="domain" description="Bacteriophage tail tape measure N-terminal" evidence="3">
    <location>
        <begin position="435"/>
        <end position="650"/>
    </location>
</feature>
<dbReference type="STRING" id="427683.A5481_06075"/>
<dbReference type="EMBL" id="LWHQ01000011">
    <property type="protein sequence ID" value="OAS26283.1"/>
    <property type="molecule type" value="Genomic_DNA"/>
</dbReference>
<protein>
    <submittedName>
        <fullName evidence="4">Uncharacterized protein</fullName>
    </submittedName>
</protein>